<dbReference type="SMART" id="SM00530">
    <property type="entry name" value="HTH_XRE"/>
    <property type="match status" value="1"/>
</dbReference>
<dbReference type="PROSITE" id="PS50943">
    <property type="entry name" value="HTH_CROC1"/>
    <property type="match status" value="1"/>
</dbReference>
<dbReference type="GO" id="GO:0003700">
    <property type="term" value="F:DNA-binding transcription factor activity"/>
    <property type="evidence" value="ECO:0007669"/>
    <property type="project" value="TreeGrafter"/>
</dbReference>
<name>A0AAE3E5H0_9FIRM</name>
<dbReference type="GO" id="GO:0003677">
    <property type="term" value="F:DNA binding"/>
    <property type="evidence" value="ECO:0007669"/>
    <property type="project" value="UniProtKB-KW"/>
</dbReference>
<sequence length="112" mass="12490">MSEFTLIVGKRIRKARKAKNLTLEELAERCGLYPAYIGQLERGVKNASLYTLEKIACALELSLTDLVGNSDIVTETAKTNIPADCRSIICTLPPQSHELIYALLKQIINLER</sequence>
<dbReference type="InterPro" id="IPR001387">
    <property type="entry name" value="Cro/C1-type_HTH"/>
</dbReference>
<dbReference type="InterPro" id="IPR010982">
    <property type="entry name" value="Lambda_DNA-bd_dom_sf"/>
</dbReference>
<evidence type="ECO:0000259" key="2">
    <source>
        <dbReference type="PROSITE" id="PS50943"/>
    </source>
</evidence>
<dbReference type="InterPro" id="IPR050807">
    <property type="entry name" value="TransReg_Diox_bact_type"/>
</dbReference>
<proteinExistence type="predicted"/>
<evidence type="ECO:0000256" key="1">
    <source>
        <dbReference type="ARBA" id="ARBA00023125"/>
    </source>
</evidence>
<reference evidence="3 4" key="1">
    <citation type="submission" date="2021-10" db="EMBL/GenBank/DDBJ databases">
        <title>Anaerobic single-cell dispensing facilitates the cultivation of human gut bacteria.</title>
        <authorList>
            <person name="Afrizal A."/>
        </authorList>
    </citation>
    <scope>NUCLEOTIDE SEQUENCE [LARGE SCALE GENOMIC DNA]</scope>
    <source>
        <strain evidence="3 4">CLA-AA-H224</strain>
    </source>
</reference>
<keyword evidence="4" id="KW-1185">Reference proteome</keyword>
<evidence type="ECO:0000313" key="4">
    <source>
        <dbReference type="Proteomes" id="UP001198200"/>
    </source>
</evidence>
<keyword evidence="1" id="KW-0238">DNA-binding</keyword>
<dbReference type="Proteomes" id="UP001198200">
    <property type="component" value="Unassembled WGS sequence"/>
</dbReference>
<dbReference type="Gene3D" id="1.10.260.40">
    <property type="entry name" value="lambda repressor-like DNA-binding domains"/>
    <property type="match status" value="1"/>
</dbReference>
<organism evidence="3 4">
    <name type="scientific">Anthropogastromicrobium aceti</name>
    <dbReference type="NCBI Taxonomy" id="2981768"/>
    <lineage>
        <taxon>Bacteria</taxon>
        <taxon>Bacillati</taxon>
        <taxon>Bacillota</taxon>
        <taxon>Clostridia</taxon>
        <taxon>Lachnospirales</taxon>
        <taxon>Lachnospiraceae</taxon>
        <taxon>Anthropogastromicrobium</taxon>
    </lineage>
</organism>
<gene>
    <name evidence="3" type="ORF">LKD48_13270</name>
</gene>
<feature type="domain" description="HTH cro/C1-type" evidence="2">
    <location>
        <begin position="12"/>
        <end position="66"/>
    </location>
</feature>
<dbReference type="PANTHER" id="PTHR46797">
    <property type="entry name" value="HTH-TYPE TRANSCRIPTIONAL REGULATOR"/>
    <property type="match status" value="1"/>
</dbReference>
<dbReference type="PANTHER" id="PTHR46797:SF1">
    <property type="entry name" value="METHYLPHOSPHONATE SYNTHASE"/>
    <property type="match status" value="1"/>
</dbReference>
<evidence type="ECO:0000313" key="3">
    <source>
        <dbReference type="EMBL" id="MCC2222588.1"/>
    </source>
</evidence>
<comment type="caution">
    <text evidence="3">The sequence shown here is derived from an EMBL/GenBank/DDBJ whole genome shotgun (WGS) entry which is preliminary data.</text>
</comment>
<dbReference type="CDD" id="cd00093">
    <property type="entry name" value="HTH_XRE"/>
    <property type="match status" value="1"/>
</dbReference>
<dbReference type="AlphaFoldDB" id="A0AAE3E5H0"/>
<protein>
    <submittedName>
        <fullName evidence="3">Helix-turn-helix domain-containing protein</fullName>
    </submittedName>
</protein>
<accession>A0AAE3E5H0</accession>
<dbReference type="EMBL" id="JAJEQN010000040">
    <property type="protein sequence ID" value="MCC2222588.1"/>
    <property type="molecule type" value="Genomic_DNA"/>
</dbReference>
<dbReference type="Pfam" id="PF01381">
    <property type="entry name" value="HTH_3"/>
    <property type="match status" value="1"/>
</dbReference>
<dbReference type="RefSeq" id="WP_308732246.1">
    <property type="nucleotide sequence ID" value="NZ_JAJEQN010000040.1"/>
</dbReference>
<dbReference type="SUPFAM" id="SSF47413">
    <property type="entry name" value="lambda repressor-like DNA-binding domains"/>
    <property type="match status" value="1"/>
</dbReference>
<dbReference type="GO" id="GO:0005829">
    <property type="term" value="C:cytosol"/>
    <property type="evidence" value="ECO:0007669"/>
    <property type="project" value="TreeGrafter"/>
</dbReference>